<keyword evidence="2" id="KW-1185">Reference proteome</keyword>
<accession>A0ACC2BU94</accession>
<dbReference type="EMBL" id="CM055104">
    <property type="protein sequence ID" value="KAJ7533369.1"/>
    <property type="molecule type" value="Genomic_DNA"/>
</dbReference>
<name>A0ACC2BU94_DIPCM</name>
<sequence length="818" mass="91818">MAGCIQRPAPSALFACSSSQPHKTYTPLLHSPLIAFEQKKWSCGGGASQKSSCTSTPLLVANIARSSSSSGLETHTNSVTTAAAAAADESNQDNRPTISNVVKVRHADLLEQNHRTEAQDPDNDDVLVRFLTGSTLAPHPTMLDLVHDHTEESKNNLMVFEACHPAAKNFKSSQDEEGKLTNCRLEDDLLWKFLNSRNGIVDPYQGHVRNGKTQHLILHEESMLSKNSSQNNVMQKWPKGKSMSDEDPSERSQTHIEKVQRNLSENFLERGYSNNGVQFIYDHENLLRKIEKCLADNQSLENHLDSFSGEINTDNGNLMMQILGEKQLALQALSLFHWMQSHDPCLLNTRSYSIIFKYLGQEGLSELALKLFEHMPQEESYHCVNVYNSLIGALLTCGRSHEVLMLLKQLDRKGVKPDHVMLSLLITAARKGKYGLKCAWNLFRLLTKTPDETSSIVAFGALIKAFCDEGLHKEGLLLAVELEKSGIPLNAVIYNTLIDAYGKSEELEEAEGLFSEMVTKGLHPNESTYNALINAYGRIGQYEIGEAMLKEMLAAKLNPNVITYTALMNAYGKQKLSLKAADVFLRMKNNGIAPNAYAYTVLIHAYSEGRWHEKAAMAFENMKKEGLTPTVETYTALLDGFRQAGDIERVKEIWKEMRECGCLGTRITFNVLVDSFAKQGLYGDARDIIHEFGKLGLKPDQMTYNMLINAYARGVRHNQAPSIIKEMQVAGFKPDSYTYSTLVYAFIRVRDFTKALKYHNEMCKTKQMPDSKSYKKMKAILEAKLARKLENDKKANLGQLWKCQGSSKPAKKSFWKNK</sequence>
<protein>
    <submittedName>
        <fullName evidence="1">Uncharacterized protein</fullName>
    </submittedName>
</protein>
<proteinExistence type="predicted"/>
<organism evidence="1 2">
    <name type="scientific">Diphasiastrum complanatum</name>
    <name type="common">Issler's clubmoss</name>
    <name type="synonym">Lycopodium complanatum</name>
    <dbReference type="NCBI Taxonomy" id="34168"/>
    <lineage>
        <taxon>Eukaryota</taxon>
        <taxon>Viridiplantae</taxon>
        <taxon>Streptophyta</taxon>
        <taxon>Embryophyta</taxon>
        <taxon>Tracheophyta</taxon>
        <taxon>Lycopodiopsida</taxon>
        <taxon>Lycopodiales</taxon>
        <taxon>Lycopodiaceae</taxon>
        <taxon>Lycopodioideae</taxon>
        <taxon>Diphasiastrum</taxon>
    </lineage>
</organism>
<evidence type="ECO:0000313" key="1">
    <source>
        <dbReference type="EMBL" id="KAJ7533369.1"/>
    </source>
</evidence>
<evidence type="ECO:0000313" key="2">
    <source>
        <dbReference type="Proteomes" id="UP001162992"/>
    </source>
</evidence>
<comment type="caution">
    <text evidence="1">The sequence shown here is derived from an EMBL/GenBank/DDBJ whole genome shotgun (WGS) entry which is preliminary data.</text>
</comment>
<reference evidence="2" key="1">
    <citation type="journal article" date="2024" name="Proc. Natl. Acad. Sci. U.S.A.">
        <title>Extraordinary preservation of gene collinearity over three hundred million years revealed in homosporous lycophytes.</title>
        <authorList>
            <person name="Li C."/>
            <person name="Wickell D."/>
            <person name="Kuo L.Y."/>
            <person name="Chen X."/>
            <person name="Nie B."/>
            <person name="Liao X."/>
            <person name="Peng D."/>
            <person name="Ji J."/>
            <person name="Jenkins J."/>
            <person name="Williams M."/>
            <person name="Shu S."/>
            <person name="Plott C."/>
            <person name="Barry K."/>
            <person name="Rajasekar S."/>
            <person name="Grimwood J."/>
            <person name="Han X."/>
            <person name="Sun S."/>
            <person name="Hou Z."/>
            <person name="He W."/>
            <person name="Dai G."/>
            <person name="Sun C."/>
            <person name="Schmutz J."/>
            <person name="Leebens-Mack J.H."/>
            <person name="Li F.W."/>
            <person name="Wang L."/>
        </authorList>
    </citation>
    <scope>NUCLEOTIDE SEQUENCE [LARGE SCALE GENOMIC DNA]</scope>
    <source>
        <strain evidence="2">cv. PW_Plant_1</strain>
    </source>
</reference>
<dbReference type="Proteomes" id="UP001162992">
    <property type="component" value="Chromosome 13"/>
</dbReference>
<gene>
    <name evidence="1" type="ORF">O6H91_13G045500</name>
</gene>